<evidence type="ECO:0000313" key="1">
    <source>
        <dbReference type="EMBL" id="MDR7300039.1"/>
    </source>
</evidence>
<dbReference type="Gene3D" id="3.30.460.40">
    <property type="match status" value="1"/>
</dbReference>
<reference evidence="1" key="1">
    <citation type="submission" date="2023-07" db="EMBL/GenBank/DDBJ databases">
        <title>Sequencing the genomes of 1000 actinobacteria strains.</title>
        <authorList>
            <person name="Klenk H.-P."/>
        </authorList>
    </citation>
    <scope>NUCLEOTIDE SEQUENCE</scope>
    <source>
        <strain evidence="1">DSM 45977</strain>
    </source>
</reference>
<dbReference type="InterPro" id="IPR043519">
    <property type="entry name" value="NT_sf"/>
</dbReference>
<dbReference type="AlphaFoldDB" id="A0AAE4CJT5"/>
<dbReference type="EMBL" id="JAVDXW010000001">
    <property type="protein sequence ID" value="MDR7300039.1"/>
    <property type="molecule type" value="Genomic_DNA"/>
</dbReference>
<dbReference type="Proteomes" id="UP001180845">
    <property type="component" value="Unassembled WGS sequence"/>
</dbReference>
<evidence type="ECO:0000313" key="2">
    <source>
        <dbReference type="Proteomes" id="UP001180845"/>
    </source>
</evidence>
<evidence type="ECO:0008006" key="3">
    <source>
        <dbReference type="Google" id="ProtNLM"/>
    </source>
</evidence>
<protein>
    <recommendedName>
        <fullName evidence="3">Nucleotidyltransferase family protein</fullName>
    </recommendedName>
</protein>
<comment type="caution">
    <text evidence="1">The sequence shown here is derived from an EMBL/GenBank/DDBJ whole genome shotgun (WGS) entry which is preliminary data.</text>
</comment>
<gene>
    <name evidence="1" type="ORF">JOF55_000220</name>
</gene>
<sequence length="198" mass="21907">MEGSEELLRTLTRVSSALYDGEVPFALTGGCAIYARGGPVSEHDVDVLVRPQDIDGALHALEDWGMSTVDPAENWLVKAFDGDRMIDIIYRPNEFEVTDAILSGAEELRVGPASMPVMPATHLLVDKLLVLGPHRCDMSELLPTARALREQIDWDAVRRETEHSPYAEAFLLLVERLGITEERTHVAAGKTETRKDLS</sequence>
<keyword evidence="2" id="KW-1185">Reference proteome</keyword>
<proteinExistence type="predicted"/>
<organism evidence="1 2">
    <name type="scientific">Haloactinomyces albus</name>
    <dbReference type="NCBI Taxonomy" id="1352928"/>
    <lineage>
        <taxon>Bacteria</taxon>
        <taxon>Bacillati</taxon>
        <taxon>Actinomycetota</taxon>
        <taxon>Actinomycetes</taxon>
        <taxon>Actinopolysporales</taxon>
        <taxon>Actinopolysporaceae</taxon>
        <taxon>Haloactinomyces</taxon>
    </lineage>
</organism>
<name>A0AAE4CJT5_9ACTN</name>
<accession>A0AAE4CJT5</accession>
<dbReference type="SUPFAM" id="SSF81301">
    <property type="entry name" value="Nucleotidyltransferase"/>
    <property type="match status" value="1"/>
</dbReference>